<reference evidence="4" key="1">
    <citation type="submission" date="2016-11" db="EMBL/GenBank/DDBJ databases">
        <title>Trade-off between light-utilization and light-protection in marine flavobacteria.</title>
        <authorList>
            <person name="Kumagai Y."/>
            <person name="Yoshizawa S."/>
            <person name="Kogure K."/>
        </authorList>
    </citation>
    <scope>NUCLEOTIDE SEQUENCE [LARGE SCALE GENOMIC DNA]</scope>
    <source>
        <strain evidence="4">SG-18</strain>
    </source>
</reference>
<dbReference type="SUPFAM" id="SSF48208">
    <property type="entry name" value="Six-hairpin glycosidases"/>
    <property type="match status" value="1"/>
</dbReference>
<dbReference type="PRINTS" id="PR00744">
    <property type="entry name" value="GLHYDRLASE37"/>
</dbReference>
<dbReference type="InterPro" id="IPR001661">
    <property type="entry name" value="Glyco_hydro_37"/>
</dbReference>
<evidence type="ECO:0000256" key="1">
    <source>
        <dbReference type="ARBA" id="ARBA00022801"/>
    </source>
</evidence>
<dbReference type="PROSITE" id="PS00927">
    <property type="entry name" value="TREHALASE_1"/>
    <property type="match status" value="1"/>
</dbReference>
<keyword evidence="1" id="KW-0378">Hydrolase</keyword>
<dbReference type="EMBL" id="MQVX01000001">
    <property type="protein sequence ID" value="PQJ16773.1"/>
    <property type="molecule type" value="Genomic_DNA"/>
</dbReference>
<proteinExistence type="predicted"/>
<evidence type="ECO:0000256" key="2">
    <source>
        <dbReference type="ARBA" id="ARBA00023295"/>
    </source>
</evidence>
<dbReference type="InterPro" id="IPR008928">
    <property type="entry name" value="6-hairpin_glycosidase_sf"/>
</dbReference>
<name>A0A2S7TA00_9FLAO</name>
<gene>
    <name evidence="3" type="ORF">BST99_03995</name>
</gene>
<dbReference type="Pfam" id="PF01204">
    <property type="entry name" value="Trehalase"/>
    <property type="match status" value="1"/>
</dbReference>
<accession>A0A2S7TA00</accession>
<dbReference type="InterPro" id="IPR018232">
    <property type="entry name" value="Glyco_hydro_37_CS"/>
</dbReference>
<organism evidence="3 4">
    <name type="scientific">Aureicoccus marinus</name>
    <dbReference type="NCBI Taxonomy" id="754435"/>
    <lineage>
        <taxon>Bacteria</taxon>
        <taxon>Pseudomonadati</taxon>
        <taxon>Bacteroidota</taxon>
        <taxon>Flavobacteriia</taxon>
        <taxon>Flavobacteriales</taxon>
        <taxon>Flavobacteriaceae</taxon>
        <taxon>Aureicoccus</taxon>
    </lineage>
</organism>
<dbReference type="GO" id="GO:0005993">
    <property type="term" value="P:trehalose catabolic process"/>
    <property type="evidence" value="ECO:0007669"/>
    <property type="project" value="TreeGrafter"/>
</dbReference>
<dbReference type="AlphaFoldDB" id="A0A2S7TA00"/>
<evidence type="ECO:0000313" key="4">
    <source>
        <dbReference type="Proteomes" id="UP000239366"/>
    </source>
</evidence>
<dbReference type="PANTHER" id="PTHR23403">
    <property type="entry name" value="TREHALASE"/>
    <property type="match status" value="1"/>
</dbReference>
<dbReference type="Gene3D" id="1.50.10.10">
    <property type="match status" value="1"/>
</dbReference>
<dbReference type="InterPro" id="IPR012341">
    <property type="entry name" value="6hp_glycosidase-like_sf"/>
</dbReference>
<evidence type="ECO:0000313" key="3">
    <source>
        <dbReference type="EMBL" id="PQJ16773.1"/>
    </source>
</evidence>
<sequence>MACKEEPTPTTIADQYYETELFKAVQLEGFFPDSKTFVDYTPKDSFALLEKKYLELREEKDFSLKAFVEENFERFPALPEIAANDTLSDMYAHIERMWPRLRKEADVPEAHSSKIALPKPYIVPGGRFREIYYWDSYFTMEGLLVSGRYELAESMVENFAFLIDSLGFIPNGTRDYYLTRSQPPFFSLMVDAISRENPAQRLRFLPQMLAEYDFWMRKDSLNESWGSSTASRYRVELADGAVLNRYWDSGDTPRPESYREDRELAEMLYDEKQKKQLYRDLRAAACSGWDFSSRWYGTKGKFSTTKTTRILPVDLNSLMYFMEMQISKAYADQTKVAEATQFKAKAEARKAAIQKYLWSDEGFFLDYDFEDEKSMQEWTLAAVYPLYFELATPEQAAQVRATLIKQFLKPGGLLTTVDHSGQQWDAPNGWAPLQWMAVYGLLNYGYTDDATLVADRWLNINEKVYANTGKMMEKYNVEDLSLISGGGEYPTQDGFGWTNGVALGFKKLMEKTNEQ</sequence>
<dbReference type="Proteomes" id="UP000239366">
    <property type="component" value="Unassembled WGS sequence"/>
</dbReference>
<comment type="caution">
    <text evidence="3">The sequence shown here is derived from an EMBL/GenBank/DDBJ whole genome shotgun (WGS) entry which is preliminary data.</text>
</comment>
<protein>
    <submittedName>
        <fullName evidence="3">Trehalase</fullName>
    </submittedName>
</protein>
<dbReference type="NCBIfam" id="NF009773">
    <property type="entry name" value="PRK13270.1"/>
    <property type="match status" value="1"/>
</dbReference>
<keyword evidence="2" id="KW-0326">Glycosidase</keyword>
<dbReference type="GO" id="GO:0004555">
    <property type="term" value="F:alpha,alpha-trehalase activity"/>
    <property type="evidence" value="ECO:0007669"/>
    <property type="project" value="InterPro"/>
</dbReference>
<dbReference type="PROSITE" id="PS00928">
    <property type="entry name" value="TREHALASE_2"/>
    <property type="match status" value="1"/>
</dbReference>
<keyword evidence="4" id="KW-1185">Reference proteome</keyword>
<dbReference type="PANTHER" id="PTHR23403:SF1">
    <property type="entry name" value="TREHALASE"/>
    <property type="match status" value="1"/>
</dbReference>